<keyword evidence="3" id="KW-1185">Reference proteome</keyword>
<feature type="compositionally biased region" description="Low complexity" evidence="1">
    <location>
        <begin position="16"/>
        <end position="29"/>
    </location>
</feature>
<name>A0ABQ5DVR8_9ASTR</name>
<evidence type="ECO:0000313" key="3">
    <source>
        <dbReference type="Proteomes" id="UP001151760"/>
    </source>
</evidence>
<sequence length="194" mass="20916">MPAAALPSSPPPFPLTPLSSPLSQILSPPLLVPSPPLPLPSPPTHASPTFDEASQATEFKVGESSAAAAARQPGLDVATMDAIPGRPMSREDDRALQRARVNTLFRDRRYHLHTAVLVESEARCARQAWGQAMDCNRAVHAELQAYRAQVQTHETHIQTRDARTRSLETLVATLTLEAKEPACTEDPEDAGSSS</sequence>
<organism evidence="2 3">
    <name type="scientific">Tanacetum coccineum</name>
    <dbReference type="NCBI Taxonomy" id="301880"/>
    <lineage>
        <taxon>Eukaryota</taxon>
        <taxon>Viridiplantae</taxon>
        <taxon>Streptophyta</taxon>
        <taxon>Embryophyta</taxon>
        <taxon>Tracheophyta</taxon>
        <taxon>Spermatophyta</taxon>
        <taxon>Magnoliopsida</taxon>
        <taxon>eudicotyledons</taxon>
        <taxon>Gunneridae</taxon>
        <taxon>Pentapetalae</taxon>
        <taxon>asterids</taxon>
        <taxon>campanulids</taxon>
        <taxon>Asterales</taxon>
        <taxon>Asteraceae</taxon>
        <taxon>Asteroideae</taxon>
        <taxon>Anthemideae</taxon>
        <taxon>Anthemidinae</taxon>
        <taxon>Tanacetum</taxon>
    </lineage>
</organism>
<feature type="compositionally biased region" description="Pro residues" evidence="1">
    <location>
        <begin position="30"/>
        <end position="45"/>
    </location>
</feature>
<reference evidence="2" key="1">
    <citation type="journal article" date="2022" name="Int. J. Mol. Sci.">
        <title>Draft Genome of Tanacetum Coccineum: Genomic Comparison of Closely Related Tanacetum-Family Plants.</title>
        <authorList>
            <person name="Yamashiro T."/>
            <person name="Shiraishi A."/>
            <person name="Nakayama K."/>
            <person name="Satake H."/>
        </authorList>
    </citation>
    <scope>NUCLEOTIDE SEQUENCE</scope>
</reference>
<evidence type="ECO:0000313" key="2">
    <source>
        <dbReference type="EMBL" id="GJT43027.1"/>
    </source>
</evidence>
<evidence type="ECO:0008006" key="4">
    <source>
        <dbReference type="Google" id="ProtNLM"/>
    </source>
</evidence>
<dbReference type="EMBL" id="BQNB010015695">
    <property type="protein sequence ID" value="GJT43027.1"/>
    <property type="molecule type" value="Genomic_DNA"/>
</dbReference>
<evidence type="ECO:0000256" key="1">
    <source>
        <dbReference type="SAM" id="MobiDB-lite"/>
    </source>
</evidence>
<gene>
    <name evidence="2" type="ORF">Tco_0951742</name>
</gene>
<comment type="caution">
    <text evidence="2">The sequence shown here is derived from an EMBL/GenBank/DDBJ whole genome shotgun (WGS) entry which is preliminary data.</text>
</comment>
<proteinExistence type="predicted"/>
<reference evidence="2" key="2">
    <citation type="submission" date="2022-01" db="EMBL/GenBank/DDBJ databases">
        <authorList>
            <person name="Yamashiro T."/>
            <person name="Shiraishi A."/>
            <person name="Satake H."/>
            <person name="Nakayama K."/>
        </authorList>
    </citation>
    <scope>NUCLEOTIDE SEQUENCE</scope>
</reference>
<feature type="region of interest" description="Disordered" evidence="1">
    <location>
        <begin position="1"/>
        <end position="72"/>
    </location>
</feature>
<dbReference type="Proteomes" id="UP001151760">
    <property type="component" value="Unassembled WGS sequence"/>
</dbReference>
<accession>A0ABQ5DVR8</accession>
<protein>
    <recommendedName>
        <fullName evidence="4">BZIP domain-containing protein</fullName>
    </recommendedName>
</protein>